<evidence type="ECO:0000313" key="5">
    <source>
        <dbReference type="EMBL" id="TFU33749.1"/>
    </source>
</evidence>
<keyword evidence="1" id="KW-0479">Metal-binding</keyword>
<evidence type="ECO:0000313" key="6">
    <source>
        <dbReference type="Proteomes" id="UP000298358"/>
    </source>
</evidence>
<dbReference type="Pfam" id="PF05495">
    <property type="entry name" value="zf-CHY"/>
    <property type="match status" value="1"/>
</dbReference>
<dbReference type="PANTHER" id="PTHR28082:SF1">
    <property type="entry name" value="HELPER OF TIM PROTEIN 13"/>
    <property type="match status" value="1"/>
</dbReference>
<dbReference type="InterPro" id="IPR052604">
    <property type="entry name" value="Mito_Tim_assembly_helper"/>
</dbReference>
<dbReference type="PROSITE" id="PS51266">
    <property type="entry name" value="ZF_CHY"/>
    <property type="match status" value="1"/>
</dbReference>
<dbReference type="InterPro" id="IPR016694">
    <property type="entry name" value="UCP017292"/>
</dbReference>
<dbReference type="EMBL" id="SPQB01000006">
    <property type="protein sequence ID" value="TFU33749.1"/>
    <property type="molecule type" value="Genomic_DNA"/>
</dbReference>
<organism evidence="5 6">
    <name type="scientific">Microbacterium paludicola</name>
    <dbReference type="NCBI Taxonomy" id="300019"/>
    <lineage>
        <taxon>Bacteria</taxon>
        <taxon>Bacillati</taxon>
        <taxon>Actinomycetota</taxon>
        <taxon>Actinomycetes</taxon>
        <taxon>Micrococcales</taxon>
        <taxon>Microbacteriaceae</taxon>
        <taxon>Microbacterium</taxon>
    </lineage>
</organism>
<dbReference type="GO" id="GO:0008270">
    <property type="term" value="F:zinc ion binding"/>
    <property type="evidence" value="ECO:0007669"/>
    <property type="project" value="UniProtKB-KW"/>
</dbReference>
<feature type="domain" description="CHY-type" evidence="4">
    <location>
        <begin position="12"/>
        <end position="92"/>
    </location>
</feature>
<sequence>MRVGVHRVHGAVVDAQTRCAHWAGPLDVLAILFPCCGRWYPCHSCHEEHADHPARPWPARVREAQALLCGVCGETSSIDEYLAAGQCARCRAGFNPNCSLHHHLYFA</sequence>
<dbReference type="GO" id="GO:0045041">
    <property type="term" value="P:protein import into mitochondrial intermembrane space"/>
    <property type="evidence" value="ECO:0007669"/>
    <property type="project" value="TreeGrafter"/>
</dbReference>
<dbReference type="InterPro" id="IPR008913">
    <property type="entry name" value="Znf_CHY"/>
</dbReference>
<proteinExistence type="predicted"/>
<accession>A0A4Y9FWZ6</accession>
<evidence type="ECO:0000256" key="3">
    <source>
        <dbReference type="ARBA" id="ARBA00022833"/>
    </source>
</evidence>
<evidence type="ECO:0000256" key="2">
    <source>
        <dbReference type="ARBA" id="ARBA00022771"/>
    </source>
</evidence>
<dbReference type="Proteomes" id="UP000298358">
    <property type="component" value="Unassembled WGS sequence"/>
</dbReference>
<dbReference type="InterPro" id="IPR037274">
    <property type="entry name" value="Znf_CHY_sf"/>
</dbReference>
<keyword evidence="6" id="KW-1185">Reference proteome</keyword>
<gene>
    <name evidence="5" type="ORF">E4U02_04315</name>
</gene>
<keyword evidence="2" id="KW-0863">Zinc-finger</keyword>
<dbReference type="SUPFAM" id="SSF161219">
    <property type="entry name" value="CHY zinc finger-like"/>
    <property type="match status" value="1"/>
</dbReference>
<protein>
    <recommendedName>
        <fullName evidence="4">CHY-type domain-containing protein</fullName>
    </recommendedName>
</protein>
<dbReference type="PANTHER" id="PTHR28082">
    <property type="entry name" value="ZINC FINGER PROTEIN"/>
    <property type="match status" value="1"/>
</dbReference>
<keyword evidence="3" id="KW-0862">Zinc</keyword>
<name>A0A4Y9FWZ6_9MICO</name>
<dbReference type="OrthoDB" id="882119at2"/>
<comment type="caution">
    <text evidence="5">The sequence shown here is derived from an EMBL/GenBank/DDBJ whole genome shotgun (WGS) entry which is preliminary data.</text>
</comment>
<evidence type="ECO:0000259" key="4">
    <source>
        <dbReference type="PROSITE" id="PS51266"/>
    </source>
</evidence>
<dbReference type="AlphaFoldDB" id="A0A4Y9FWZ6"/>
<dbReference type="PIRSF" id="PIRSF017292">
    <property type="entry name" value="UCP017292_Znf_CHY"/>
    <property type="match status" value="1"/>
</dbReference>
<reference evidence="5 6" key="1">
    <citation type="submission" date="2019-03" db="EMBL/GenBank/DDBJ databases">
        <title>Diversity of the mouse oral microbiome.</title>
        <authorList>
            <person name="Joseph S."/>
            <person name="Aduse-Opoku J."/>
            <person name="Curtis M."/>
            <person name="Wade W."/>
            <person name="Hashim A."/>
        </authorList>
    </citation>
    <scope>NUCLEOTIDE SEQUENCE [LARGE SCALE GENOMIC DNA]</scope>
    <source>
        <strain evidence="5 6">P1012</strain>
    </source>
</reference>
<evidence type="ECO:0000256" key="1">
    <source>
        <dbReference type="ARBA" id="ARBA00022723"/>
    </source>
</evidence>